<protein>
    <submittedName>
        <fullName evidence="2">Uncharacterized protein</fullName>
    </submittedName>
</protein>
<comment type="caution">
    <text evidence="2">The sequence shown here is derived from an EMBL/GenBank/DDBJ whole genome shotgun (WGS) entry which is preliminary data.</text>
</comment>
<dbReference type="EMBL" id="RAWI01000019">
    <property type="protein sequence ID" value="RKI15425.1"/>
    <property type="molecule type" value="Genomic_DNA"/>
</dbReference>
<name>A0ABX9QPA8_9BACT</name>
<sequence>MERMLMSSVVMVVLLATPAPAPASPQAKTWKVTGSEVTFEQSPKDLRALRGGKEVFGLRSREKEFLSNFESDADTDTSNWEGFESYKVLSVVGPWVSYETSISGYTGGAHPYAHENYVTQDVSKDPGAFSLLDAFAEKDVLKALKADAFVRKHIRDDDAFKKARTVQAMLESLDPGEDCVGFSSGLDAVKRSVAFHHLEAHKVAVRIAFGYDNESCRGNKFVVGVLLPLPVALRPAFERAAKREEGFLMKDAKAAQAPSVDFAWEPSDAKKP</sequence>
<keyword evidence="1" id="KW-0732">Signal</keyword>
<feature type="chain" id="PRO_5046681078" evidence="1">
    <location>
        <begin position="24"/>
        <end position="272"/>
    </location>
</feature>
<gene>
    <name evidence="2" type="ORF">D7Y13_04390</name>
</gene>
<evidence type="ECO:0000256" key="1">
    <source>
        <dbReference type="SAM" id="SignalP"/>
    </source>
</evidence>
<dbReference type="Gene3D" id="3.30.565.40">
    <property type="entry name" value="Fervidobacterium nodosum Rt17-B1 like"/>
    <property type="match status" value="1"/>
</dbReference>
<dbReference type="Proteomes" id="UP000278907">
    <property type="component" value="Unassembled WGS sequence"/>
</dbReference>
<reference evidence="2 3" key="1">
    <citation type="submission" date="2018-09" db="EMBL/GenBank/DDBJ databases">
        <authorList>
            <person name="Livingstone P.G."/>
            <person name="Whitworth D.E."/>
        </authorList>
    </citation>
    <scope>NUCLEOTIDE SEQUENCE [LARGE SCALE GENOMIC DNA]</scope>
    <source>
        <strain evidence="2 3">CA031B</strain>
    </source>
</reference>
<feature type="signal peptide" evidence="1">
    <location>
        <begin position="1"/>
        <end position="23"/>
    </location>
</feature>
<organism evidence="2 3">
    <name type="scientific">Corallococcus praedator</name>
    <dbReference type="NCBI Taxonomy" id="2316724"/>
    <lineage>
        <taxon>Bacteria</taxon>
        <taxon>Pseudomonadati</taxon>
        <taxon>Myxococcota</taxon>
        <taxon>Myxococcia</taxon>
        <taxon>Myxococcales</taxon>
        <taxon>Cystobacterineae</taxon>
        <taxon>Myxococcaceae</taxon>
        <taxon>Corallococcus</taxon>
    </lineage>
</organism>
<proteinExistence type="predicted"/>
<accession>A0ABX9QPA8</accession>
<evidence type="ECO:0000313" key="2">
    <source>
        <dbReference type="EMBL" id="RKI15425.1"/>
    </source>
</evidence>
<keyword evidence="3" id="KW-1185">Reference proteome</keyword>
<evidence type="ECO:0000313" key="3">
    <source>
        <dbReference type="Proteomes" id="UP000278907"/>
    </source>
</evidence>